<keyword evidence="5" id="KW-0809">Transit peptide</keyword>
<dbReference type="InterPro" id="IPR001404">
    <property type="entry name" value="Hsp90_fam"/>
</dbReference>
<keyword evidence="4 8" id="KW-0067">ATP-binding</keyword>
<dbReference type="Proteomes" id="UP000036681">
    <property type="component" value="Unplaced"/>
</dbReference>
<comment type="subcellular location">
    <subcellularLocation>
        <location evidence="1">Mitochondrion</location>
    </subcellularLocation>
</comment>
<feature type="binding site" evidence="8">
    <location>
        <position position="82"/>
    </location>
    <ligand>
        <name>ATP</name>
        <dbReference type="ChEBI" id="CHEBI:30616"/>
    </ligand>
</feature>
<reference evidence="10" key="1">
    <citation type="submission" date="2023-03" db="UniProtKB">
        <authorList>
            <consortium name="WormBaseParasite"/>
        </authorList>
    </citation>
    <scope>IDENTIFICATION</scope>
</reference>
<dbReference type="PANTHER" id="PTHR11528">
    <property type="entry name" value="HEAT SHOCK PROTEIN 90 FAMILY MEMBER"/>
    <property type="match status" value="1"/>
</dbReference>
<dbReference type="GO" id="GO:0051082">
    <property type="term" value="F:unfolded protein binding"/>
    <property type="evidence" value="ECO:0007669"/>
    <property type="project" value="InterPro"/>
</dbReference>
<evidence type="ECO:0000256" key="6">
    <source>
        <dbReference type="ARBA" id="ARBA00023128"/>
    </source>
</evidence>
<feature type="binding site" evidence="8">
    <location>
        <position position="217"/>
    </location>
    <ligand>
        <name>ATP</name>
        <dbReference type="ChEBI" id="CHEBI:30616"/>
    </ligand>
</feature>
<evidence type="ECO:0000313" key="10">
    <source>
        <dbReference type="WBParaSite" id="ALUE_0000534801-mRNA-1"/>
    </source>
</evidence>
<evidence type="ECO:0000256" key="3">
    <source>
        <dbReference type="ARBA" id="ARBA00022741"/>
    </source>
</evidence>
<dbReference type="GO" id="GO:0005739">
    <property type="term" value="C:mitochondrion"/>
    <property type="evidence" value="ECO:0007669"/>
    <property type="project" value="UniProtKB-SubCell"/>
</dbReference>
<keyword evidence="7" id="KW-0143">Chaperone</keyword>
<dbReference type="FunFam" id="3.30.230.80:FF:000004">
    <property type="entry name" value="Heat shock protein 75 kDa"/>
    <property type="match status" value="1"/>
</dbReference>
<dbReference type="SUPFAM" id="SSF55874">
    <property type="entry name" value="ATPase domain of HSP90 chaperone/DNA topoisomerase II/histidine kinase"/>
    <property type="match status" value="1"/>
</dbReference>
<dbReference type="GO" id="GO:0070013">
    <property type="term" value="C:intracellular organelle lumen"/>
    <property type="evidence" value="ECO:0007669"/>
    <property type="project" value="UniProtKB-ARBA"/>
</dbReference>
<dbReference type="SUPFAM" id="SSF110942">
    <property type="entry name" value="HSP90 C-terminal domain"/>
    <property type="match status" value="1"/>
</dbReference>
<dbReference type="Gene3D" id="3.30.565.10">
    <property type="entry name" value="Histidine kinase-like ATPase, C-terminal domain"/>
    <property type="match status" value="1"/>
</dbReference>
<comment type="similarity">
    <text evidence="2">Belongs to the heat shock protein 90 family.</text>
</comment>
<sequence>MLRSTVAAKSLWHIARRLPRAAATCRLPSTSSARIHVRNYAAAASKPAERFEFQAETKNLLDIVAKSLYSDQEVFIRELVSNASDALEKRRCVHLTSGDDTNVAYEIKITTDESAKKLVFEDNGIGMDREDLVKCLGTIAKSGSKEFMDEQKSKEASKASAESIIGQFGVGFYSAFMVANSVTVSTRKEGSNVGYIWRWNGADEYSIEETDALNIGTKVEIELKPGDASEFAKPQRVIDVINKYSYFITLPITVNGERVNTLNAIWTMNPNEVTSEMHETFFRQLAKTHLPHLITDRPQYTIHYKTDAPINVRSLLYVPSHNVSTLEFASGTEDSGVSLYARRVLIKANAKQLLPRYLRFLVGVVDSEDIPLNLSREMLQMDAVLVKLRRVLTDKVVSFFLTQMKKDRIKYGEFYKGYSLFFKEGLCIEQDQGVKETKREGVLDWSEFQEQIASLLLFESSSLKPGVKTSLSEYVDRMQEGQNEIYYLFAPNRQLAEHSPYFEMFKSQNREVLFAYEAADETVFLSLPQYRMKQLKSVDNWAKTEGTNEQSTESMHFHFRQLAEHSPYFEMFKSQNREVLFAYEAADETVLLSLPQYRMKQLKSVDNWAKTEGTNEQSTETTTIRDADKKDLLDWMKTTLGSVKVYEIKSTNRISDHPCMITVRTEMGMARHLLRIGQIKDMEHLVFLQPTLHVNLNHPVISALVKLHKSDPKLAQMVVEQIYDNALVTSGLMKDSSQMIERINRLLSELLKPAKSAILTP</sequence>
<dbReference type="NCBIfam" id="NF003555">
    <property type="entry name" value="PRK05218.1"/>
    <property type="match status" value="1"/>
</dbReference>
<organism evidence="9 10">
    <name type="scientific">Ascaris lumbricoides</name>
    <name type="common">Giant roundworm</name>
    <dbReference type="NCBI Taxonomy" id="6252"/>
    <lineage>
        <taxon>Eukaryota</taxon>
        <taxon>Metazoa</taxon>
        <taxon>Ecdysozoa</taxon>
        <taxon>Nematoda</taxon>
        <taxon>Chromadorea</taxon>
        <taxon>Rhabditida</taxon>
        <taxon>Spirurina</taxon>
        <taxon>Ascaridomorpha</taxon>
        <taxon>Ascaridoidea</taxon>
        <taxon>Ascarididae</taxon>
        <taxon>Ascaris</taxon>
    </lineage>
</organism>
<evidence type="ECO:0000256" key="8">
    <source>
        <dbReference type="PIRSR" id="PIRSR002583-1"/>
    </source>
</evidence>
<evidence type="ECO:0000313" key="9">
    <source>
        <dbReference type="Proteomes" id="UP000036681"/>
    </source>
</evidence>
<dbReference type="CDD" id="cd16927">
    <property type="entry name" value="HATPase_Hsp90-like"/>
    <property type="match status" value="1"/>
</dbReference>
<dbReference type="FunFam" id="3.40.50.11260:FF:000004">
    <property type="entry name" value="Heat shock protein 75 mitochondrial"/>
    <property type="match status" value="1"/>
</dbReference>
<dbReference type="SUPFAM" id="SSF54211">
    <property type="entry name" value="Ribosomal protein S5 domain 2-like"/>
    <property type="match status" value="1"/>
</dbReference>
<feature type="binding site" evidence="8">
    <location>
        <begin position="167"/>
        <end position="172"/>
    </location>
    <ligand>
        <name>ATP</name>
        <dbReference type="ChEBI" id="CHEBI:30616"/>
    </ligand>
</feature>
<feature type="binding site" evidence="8">
    <location>
        <position position="141"/>
    </location>
    <ligand>
        <name>ATP</name>
        <dbReference type="ChEBI" id="CHEBI:30616"/>
    </ligand>
</feature>
<feature type="binding site" evidence="8">
    <location>
        <position position="78"/>
    </location>
    <ligand>
        <name>ATP</name>
        <dbReference type="ChEBI" id="CHEBI:30616"/>
    </ligand>
</feature>
<evidence type="ECO:0000256" key="1">
    <source>
        <dbReference type="ARBA" id="ARBA00004173"/>
    </source>
</evidence>
<dbReference type="PRINTS" id="PR00775">
    <property type="entry name" value="HEATSHOCK90"/>
</dbReference>
<dbReference type="InterPro" id="IPR037196">
    <property type="entry name" value="HSP90_C"/>
</dbReference>
<feature type="binding site" evidence="8">
    <location>
        <position position="122"/>
    </location>
    <ligand>
        <name>ATP</name>
        <dbReference type="ChEBI" id="CHEBI:30616"/>
    </ligand>
</feature>
<dbReference type="WBParaSite" id="ALUE_0000534801-mRNA-1">
    <property type="protein sequence ID" value="ALUE_0000534801-mRNA-1"/>
    <property type="gene ID" value="ALUE_0000534801"/>
</dbReference>
<keyword evidence="3 8" id="KW-0547">Nucleotide-binding</keyword>
<evidence type="ECO:0000256" key="5">
    <source>
        <dbReference type="ARBA" id="ARBA00022946"/>
    </source>
</evidence>
<evidence type="ECO:0000256" key="4">
    <source>
        <dbReference type="ARBA" id="ARBA00022840"/>
    </source>
</evidence>
<dbReference type="Pfam" id="PF13589">
    <property type="entry name" value="HATPase_c_3"/>
    <property type="match status" value="1"/>
</dbReference>
<evidence type="ECO:0000256" key="7">
    <source>
        <dbReference type="ARBA" id="ARBA00023186"/>
    </source>
</evidence>
<dbReference type="InterPro" id="IPR036890">
    <property type="entry name" value="HATPase_C_sf"/>
</dbReference>
<feature type="binding site" evidence="8">
    <location>
        <begin position="142"/>
        <end position="143"/>
    </location>
    <ligand>
        <name>ATP</name>
        <dbReference type="ChEBI" id="CHEBI:30616"/>
    </ligand>
</feature>
<dbReference type="Gene3D" id="3.40.50.11260">
    <property type="match status" value="2"/>
</dbReference>
<dbReference type="InterPro" id="IPR020575">
    <property type="entry name" value="Hsp90_N"/>
</dbReference>
<dbReference type="GO" id="GO:0140662">
    <property type="term" value="F:ATP-dependent protein folding chaperone"/>
    <property type="evidence" value="ECO:0007669"/>
    <property type="project" value="InterPro"/>
</dbReference>
<protein>
    <submittedName>
        <fullName evidence="10">Histidine kinase/HSP90-like ATPase domain-containing protein</fullName>
    </submittedName>
</protein>
<proteinExistence type="inferred from homology"/>
<dbReference type="Gene3D" id="1.20.120.790">
    <property type="entry name" value="Heat shock protein 90, C-terminal domain"/>
    <property type="match status" value="1"/>
</dbReference>
<feature type="binding site" evidence="8">
    <location>
        <position position="127"/>
    </location>
    <ligand>
        <name>ATP</name>
        <dbReference type="ChEBI" id="CHEBI:30616"/>
    </ligand>
</feature>
<dbReference type="GO" id="GO:0005524">
    <property type="term" value="F:ATP binding"/>
    <property type="evidence" value="ECO:0007669"/>
    <property type="project" value="UniProtKB-KW"/>
</dbReference>
<dbReference type="PIRSF" id="PIRSF002583">
    <property type="entry name" value="Hsp90"/>
    <property type="match status" value="1"/>
</dbReference>
<dbReference type="AlphaFoldDB" id="A0A9J2P7J7"/>
<dbReference type="HAMAP" id="MF_00505">
    <property type="entry name" value="HSP90"/>
    <property type="match status" value="1"/>
</dbReference>
<dbReference type="Gene3D" id="3.30.230.80">
    <property type="match status" value="1"/>
</dbReference>
<dbReference type="FunFam" id="1.20.120.790:FF:000004">
    <property type="entry name" value="Heat shock protein 75 kDa"/>
    <property type="match status" value="1"/>
</dbReference>
<keyword evidence="9" id="KW-1185">Reference proteome</keyword>
<feature type="binding site" evidence="8">
    <location>
        <position position="376"/>
    </location>
    <ligand>
        <name>ATP</name>
        <dbReference type="ChEBI" id="CHEBI:30616"/>
    </ligand>
</feature>
<dbReference type="GO" id="GO:0016887">
    <property type="term" value="F:ATP hydrolysis activity"/>
    <property type="evidence" value="ECO:0007669"/>
    <property type="project" value="InterPro"/>
</dbReference>
<keyword evidence="6" id="KW-0496">Mitochondrion</keyword>
<accession>A0A9J2P7J7</accession>
<evidence type="ECO:0000256" key="2">
    <source>
        <dbReference type="ARBA" id="ARBA00008239"/>
    </source>
</evidence>
<dbReference type="Pfam" id="PF00183">
    <property type="entry name" value="HSP90"/>
    <property type="match status" value="2"/>
</dbReference>
<dbReference type="InterPro" id="IPR020568">
    <property type="entry name" value="Ribosomal_Su5_D2-typ_SF"/>
</dbReference>
<name>A0A9J2P7J7_ASCLU</name>